<dbReference type="InterPro" id="IPR007498">
    <property type="entry name" value="PqiA-like"/>
</dbReference>
<evidence type="ECO:0000313" key="8">
    <source>
        <dbReference type="EMBL" id="SLN61875.1"/>
    </source>
</evidence>
<evidence type="ECO:0000256" key="4">
    <source>
        <dbReference type="ARBA" id="ARBA00022692"/>
    </source>
</evidence>
<name>A0A1X6ZWQ6_9RHOB</name>
<sequence length="221" mass="24073">MKSAREMGLVACTRCNRVWEPGIAHCGRCGHKLQSRNPLGLQKVWAWWVLGLICYIPANLDPMLITRTLVSRQDNTIIGGALELGRHGSWGIALVILAASVAIPVAKFSVIAALALGVRHGSRMSAERRQHLHEIVEYIGRWSMIDVFVVAILSSLVQLGAVVAIRPGQASLYFALSVIFTMFSAMAFDSRLIWDAEEGEVPDLAPLPAPSPKDPKEEPAG</sequence>
<keyword evidence="4 7" id="KW-0812">Transmembrane</keyword>
<evidence type="ECO:0000256" key="2">
    <source>
        <dbReference type="ARBA" id="ARBA00022475"/>
    </source>
</evidence>
<evidence type="ECO:0000313" key="9">
    <source>
        <dbReference type="Proteomes" id="UP000193963"/>
    </source>
</evidence>
<gene>
    <name evidence="8" type="primary">pqiA</name>
    <name evidence="8" type="ORF">PSM7751_03128</name>
</gene>
<dbReference type="GO" id="GO:0005886">
    <property type="term" value="C:plasma membrane"/>
    <property type="evidence" value="ECO:0007669"/>
    <property type="project" value="UniProtKB-SubCell"/>
</dbReference>
<feature type="transmembrane region" description="Helical" evidence="7">
    <location>
        <begin position="44"/>
        <end position="60"/>
    </location>
</feature>
<keyword evidence="9" id="KW-1185">Reference proteome</keyword>
<dbReference type="AlphaFoldDB" id="A0A1X6ZWQ6"/>
<feature type="transmembrane region" description="Helical" evidence="7">
    <location>
        <begin position="171"/>
        <end position="188"/>
    </location>
</feature>
<dbReference type="EMBL" id="FWFN01000006">
    <property type="protein sequence ID" value="SLN61875.1"/>
    <property type="molecule type" value="Genomic_DNA"/>
</dbReference>
<keyword evidence="6 7" id="KW-0472">Membrane</keyword>
<dbReference type="PANTHER" id="PTHR30462">
    <property type="entry name" value="INTERMEMBRANE TRANSPORT PROTEIN PQIB-RELATED"/>
    <property type="match status" value="1"/>
</dbReference>
<evidence type="ECO:0000256" key="1">
    <source>
        <dbReference type="ARBA" id="ARBA00004533"/>
    </source>
</evidence>
<proteinExistence type="predicted"/>
<dbReference type="InterPro" id="IPR051800">
    <property type="entry name" value="PqiA-PqiB_transport"/>
</dbReference>
<keyword evidence="5 7" id="KW-1133">Transmembrane helix</keyword>
<dbReference type="Proteomes" id="UP000193963">
    <property type="component" value="Unassembled WGS sequence"/>
</dbReference>
<evidence type="ECO:0000256" key="3">
    <source>
        <dbReference type="ARBA" id="ARBA00022519"/>
    </source>
</evidence>
<evidence type="ECO:0000256" key="7">
    <source>
        <dbReference type="SAM" id="Phobius"/>
    </source>
</evidence>
<evidence type="ECO:0000256" key="6">
    <source>
        <dbReference type="ARBA" id="ARBA00023136"/>
    </source>
</evidence>
<dbReference type="Pfam" id="PF04403">
    <property type="entry name" value="PqiA"/>
    <property type="match status" value="1"/>
</dbReference>
<keyword evidence="2" id="KW-1003">Cell membrane</keyword>
<protein>
    <submittedName>
        <fullName evidence="8">Paraquat-inducible protein A</fullName>
    </submittedName>
</protein>
<dbReference type="RefSeq" id="WP_222477333.1">
    <property type="nucleotide sequence ID" value="NZ_FWFN01000006.1"/>
</dbReference>
<feature type="transmembrane region" description="Helical" evidence="7">
    <location>
        <begin position="90"/>
        <end position="118"/>
    </location>
</feature>
<comment type="subcellular location">
    <subcellularLocation>
        <location evidence="1">Cell inner membrane</location>
    </subcellularLocation>
</comment>
<organism evidence="8 9">
    <name type="scientific">Pseudooceanicola marinus</name>
    <dbReference type="NCBI Taxonomy" id="396013"/>
    <lineage>
        <taxon>Bacteria</taxon>
        <taxon>Pseudomonadati</taxon>
        <taxon>Pseudomonadota</taxon>
        <taxon>Alphaproteobacteria</taxon>
        <taxon>Rhodobacterales</taxon>
        <taxon>Paracoccaceae</taxon>
        <taxon>Pseudooceanicola</taxon>
    </lineage>
</organism>
<feature type="transmembrane region" description="Helical" evidence="7">
    <location>
        <begin position="139"/>
        <end position="165"/>
    </location>
</feature>
<evidence type="ECO:0000256" key="5">
    <source>
        <dbReference type="ARBA" id="ARBA00022989"/>
    </source>
</evidence>
<accession>A0A1X6ZWQ6</accession>
<reference evidence="8 9" key="1">
    <citation type="submission" date="2017-03" db="EMBL/GenBank/DDBJ databases">
        <authorList>
            <person name="Afonso C.L."/>
            <person name="Miller P.J."/>
            <person name="Scott M.A."/>
            <person name="Spackman E."/>
            <person name="Goraichik I."/>
            <person name="Dimitrov K.M."/>
            <person name="Suarez D.L."/>
            <person name="Swayne D.E."/>
        </authorList>
    </citation>
    <scope>NUCLEOTIDE SEQUENCE [LARGE SCALE GENOMIC DNA]</scope>
    <source>
        <strain evidence="8 9">CECT 7751</strain>
    </source>
</reference>
<dbReference type="PANTHER" id="PTHR30462:SF3">
    <property type="entry name" value="INTERMEMBRANE TRANSPORT PROTEIN PQIA"/>
    <property type="match status" value="1"/>
</dbReference>
<keyword evidence="3" id="KW-0997">Cell inner membrane</keyword>